<keyword evidence="5" id="KW-1185">Reference proteome</keyword>
<evidence type="ECO:0000256" key="2">
    <source>
        <dbReference type="SAM" id="Phobius"/>
    </source>
</evidence>
<dbReference type="PANTHER" id="PTHR31414">
    <property type="entry name" value="TRANSMEMBRANE PROTEIN DDB_G0292058"/>
    <property type="match status" value="1"/>
</dbReference>
<dbReference type="AlphaFoldDB" id="A0AAV1DLC0"/>
<name>A0AAV1DLC0_OLDCO</name>
<feature type="chain" id="PRO_5043729347" evidence="3">
    <location>
        <begin position="32"/>
        <end position="534"/>
    </location>
</feature>
<reference evidence="4" key="1">
    <citation type="submission" date="2023-03" db="EMBL/GenBank/DDBJ databases">
        <authorList>
            <person name="Julca I."/>
        </authorList>
    </citation>
    <scope>NUCLEOTIDE SEQUENCE</scope>
</reference>
<feature type="transmembrane region" description="Helical" evidence="2">
    <location>
        <begin position="281"/>
        <end position="303"/>
    </location>
</feature>
<feature type="region of interest" description="Disordered" evidence="1">
    <location>
        <begin position="508"/>
        <end position="534"/>
    </location>
</feature>
<keyword evidence="3" id="KW-0732">Signal</keyword>
<dbReference type="GO" id="GO:0016020">
    <property type="term" value="C:membrane"/>
    <property type="evidence" value="ECO:0007669"/>
    <property type="project" value="TreeGrafter"/>
</dbReference>
<protein>
    <submittedName>
        <fullName evidence="4">OLC1v1008321C1</fullName>
    </submittedName>
</protein>
<feature type="transmembrane region" description="Helical" evidence="2">
    <location>
        <begin position="475"/>
        <end position="499"/>
    </location>
</feature>
<keyword evidence="2" id="KW-0812">Transmembrane</keyword>
<evidence type="ECO:0000256" key="1">
    <source>
        <dbReference type="SAM" id="MobiDB-lite"/>
    </source>
</evidence>
<gene>
    <name evidence="4" type="ORF">OLC1_LOCUS16705</name>
</gene>
<evidence type="ECO:0000313" key="5">
    <source>
        <dbReference type="Proteomes" id="UP001161247"/>
    </source>
</evidence>
<sequence length="534" mass="59410">MVGCWRLSSSNMAKFVVVVLMMLLFVAPNIGIVSSEEASFNQRRHLMQVGNGSESGRVSDNTARVDPLDHLKKYRGGYDITNKHYWSSTAFTGIYGYTIAVAWALCGLVYGLCLVVTSCCYKKKKVQEFKNGSNIHKQFYLRPVLVAVFLTLLAIIGCGLVLGGTAKFHSRAKTVVDILINTADDASDTIYNTTTAMDDMNNSLEAAQETGRVSGFLSSTSKRLDDQAADISRQARKNRRAIYKGLKIVYIITSVIISINLVAAIVMTVSGILKSRRSLRLLIGICWIVAFFCWMFFGIYYFIYNFADDTCTALEGFQQDPYNNSLSSLLPCDELLSAKSVLSEVSAEVHNIVNQVNRNIDKTYGNIAQICNPFSPPPEYQYQPQKCPADTIQIGDIPQLLKLVACPDYEGSTCTGGILIPVRDYNLMESYSTSIQRLLNQYPHLERLVECQTVTDAFSDILHNHCKPLKRYGRMVWGALAFLSVVMVALVLICVYEVVYQLKHRSSDSSVKPYSTGGETLESGVDKATNNDYE</sequence>
<feature type="transmembrane region" description="Helical" evidence="2">
    <location>
        <begin position="139"/>
        <end position="162"/>
    </location>
</feature>
<feature type="transmembrane region" description="Helical" evidence="2">
    <location>
        <begin position="94"/>
        <end position="118"/>
    </location>
</feature>
<accession>A0AAV1DLC0</accession>
<dbReference type="PANTHER" id="PTHR31414:SF18">
    <property type="entry name" value="TRANSMEMBRANE PROTEIN-RELATED"/>
    <property type="match status" value="1"/>
</dbReference>
<keyword evidence="2" id="KW-1133">Transmembrane helix</keyword>
<dbReference type="EMBL" id="OX459123">
    <property type="protein sequence ID" value="CAI9108660.1"/>
    <property type="molecule type" value="Genomic_DNA"/>
</dbReference>
<evidence type="ECO:0000313" key="4">
    <source>
        <dbReference type="EMBL" id="CAI9108660.1"/>
    </source>
</evidence>
<dbReference type="Proteomes" id="UP001161247">
    <property type="component" value="Chromosome 6"/>
</dbReference>
<keyword evidence="2" id="KW-0472">Membrane</keyword>
<feature type="signal peptide" evidence="3">
    <location>
        <begin position="1"/>
        <end position="31"/>
    </location>
</feature>
<dbReference type="InterPro" id="IPR040283">
    <property type="entry name" value="DDB_G0292058-like"/>
</dbReference>
<proteinExistence type="predicted"/>
<evidence type="ECO:0000256" key="3">
    <source>
        <dbReference type="SAM" id="SignalP"/>
    </source>
</evidence>
<organism evidence="4 5">
    <name type="scientific">Oldenlandia corymbosa var. corymbosa</name>
    <dbReference type="NCBI Taxonomy" id="529605"/>
    <lineage>
        <taxon>Eukaryota</taxon>
        <taxon>Viridiplantae</taxon>
        <taxon>Streptophyta</taxon>
        <taxon>Embryophyta</taxon>
        <taxon>Tracheophyta</taxon>
        <taxon>Spermatophyta</taxon>
        <taxon>Magnoliopsida</taxon>
        <taxon>eudicotyledons</taxon>
        <taxon>Gunneridae</taxon>
        <taxon>Pentapetalae</taxon>
        <taxon>asterids</taxon>
        <taxon>lamiids</taxon>
        <taxon>Gentianales</taxon>
        <taxon>Rubiaceae</taxon>
        <taxon>Rubioideae</taxon>
        <taxon>Spermacoceae</taxon>
        <taxon>Hedyotis-Oldenlandia complex</taxon>
        <taxon>Oldenlandia</taxon>
    </lineage>
</organism>
<feature type="transmembrane region" description="Helical" evidence="2">
    <location>
        <begin position="248"/>
        <end position="269"/>
    </location>
</feature>